<evidence type="ECO:0000259" key="1">
    <source>
        <dbReference type="Pfam" id="PF10536"/>
    </source>
</evidence>
<dbReference type="EMBL" id="JARAOO010000006">
    <property type="protein sequence ID" value="KAJ7963846.1"/>
    <property type="molecule type" value="Genomic_DNA"/>
</dbReference>
<feature type="domain" description="Aminotransferase-like plant mobile" evidence="1">
    <location>
        <begin position="104"/>
        <end position="187"/>
    </location>
</feature>
<evidence type="ECO:0000313" key="2">
    <source>
        <dbReference type="EMBL" id="KAJ7963846.1"/>
    </source>
</evidence>
<sequence length="419" mass="47378">MASKEEELKAQSFCIYEARDERMVSPKDGKSEVRLARFLKPCVTSVNQAAGIPNIPFLSETFSHKSQQWVSKVNFKGWKRPQGKLNEWMYRLGEKYVLIWNQSGIRDAILSSQYEIRCNRDLILGLVEYWCPETNTFVFPWGEATITLEDIMILGGFSVLGEPVNSPLTKDLQKIEGEVEEPRKRMMRNLPGKFIPFEFTRGNISFFGPARSFKPAVSLRYLNWWKESMLTRNVAIENTSIEGRRVNNSSMSLPVQVNLNQDFLAQYCKASPEQVAKKSMQESHASVTSLFDSTMKKPSLDCSGEDEYPLKMKSSLTSATSRDSGISQASRCEKIKDGIHTKSSISCKSHTNIKSELLKNLDSDYLDDVPLLVRLKLMYAFGERTSASKSLTCPLSKNGAALTSTASVERSRKKDINHN</sequence>
<dbReference type="PANTHER" id="PTHR46033">
    <property type="entry name" value="PROTEIN MAIN-LIKE 2"/>
    <property type="match status" value="1"/>
</dbReference>
<dbReference type="InterPro" id="IPR044824">
    <property type="entry name" value="MAIN-like"/>
</dbReference>
<protein>
    <submittedName>
        <fullName evidence="2">Serine/threonine-protein phosphatase 7 long form</fullName>
    </submittedName>
</protein>
<dbReference type="Pfam" id="PF10536">
    <property type="entry name" value="PMD"/>
    <property type="match status" value="1"/>
</dbReference>
<reference evidence="2" key="1">
    <citation type="journal article" date="2023" name="Science">
        <title>Elucidation of the pathway for biosynthesis of saponin adjuvants from the soapbark tree.</title>
        <authorList>
            <person name="Reed J."/>
            <person name="Orme A."/>
            <person name="El-Demerdash A."/>
            <person name="Owen C."/>
            <person name="Martin L.B.B."/>
            <person name="Misra R.C."/>
            <person name="Kikuchi S."/>
            <person name="Rejzek M."/>
            <person name="Martin A.C."/>
            <person name="Harkess A."/>
            <person name="Leebens-Mack J."/>
            <person name="Louveau T."/>
            <person name="Stephenson M.J."/>
            <person name="Osbourn A."/>
        </authorList>
    </citation>
    <scope>NUCLEOTIDE SEQUENCE</scope>
    <source>
        <strain evidence="2">S10</strain>
    </source>
</reference>
<organism evidence="2 3">
    <name type="scientific">Quillaja saponaria</name>
    <name type="common">Soap bark tree</name>
    <dbReference type="NCBI Taxonomy" id="32244"/>
    <lineage>
        <taxon>Eukaryota</taxon>
        <taxon>Viridiplantae</taxon>
        <taxon>Streptophyta</taxon>
        <taxon>Embryophyta</taxon>
        <taxon>Tracheophyta</taxon>
        <taxon>Spermatophyta</taxon>
        <taxon>Magnoliopsida</taxon>
        <taxon>eudicotyledons</taxon>
        <taxon>Gunneridae</taxon>
        <taxon>Pentapetalae</taxon>
        <taxon>rosids</taxon>
        <taxon>fabids</taxon>
        <taxon>Fabales</taxon>
        <taxon>Quillajaceae</taxon>
        <taxon>Quillaja</taxon>
    </lineage>
</organism>
<dbReference type="InterPro" id="IPR019557">
    <property type="entry name" value="AminoTfrase-like_pln_mobile"/>
</dbReference>
<evidence type="ECO:0000313" key="3">
    <source>
        <dbReference type="Proteomes" id="UP001163823"/>
    </source>
</evidence>
<dbReference type="GO" id="GO:0010073">
    <property type="term" value="P:meristem maintenance"/>
    <property type="evidence" value="ECO:0007669"/>
    <property type="project" value="InterPro"/>
</dbReference>
<keyword evidence="3" id="KW-1185">Reference proteome</keyword>
<dbReference type="PANTHER" id="PTHR46033:SF80">
    <property type="entry name" value="PROTEIN MAIN-LIKE 2-LIKE"/>
    <property type="match status" value="1"/>
</dbReference>
<comment type="caution">
    <text evidence="2">The sequence shown here is derived from an EMBL/GenBank/DDBJ whole genome shotgun (WGS) entry which is preliminary data.</text>
</comment>
<dbReference type="Proteomes" id="UP001163823">
    <property type="component" value="Chromosome 6"/>
</dbReference>
<dbReference type="AlphaFoldDB" id="A0AAD7LT29"/>
<gene>
    <name evidence="2" type="ORF">O6P43_013739</name>
</gene>
<accession>A0AAD7LT29</accession>
<proteinExistence type="predicted"/>
<name>A0AAD7LT29_QUISA</name>
<dbReference type="KEGG" id="qsa:O6P43_013739"/>